<evidence type="ECO:0000259" key="4">
    <source>
        <dbReference type="Pfam" id="PF00852"/>
    </source>
</evidence>
<evidence type="ECO:0000259" key="5">
    <source>
        <dbReference type="Pfam" id="PF18025"/>
    </source>
</evidence>
<dbReference type="InterPro" id="IPR038577">
    <property type="entry name" value="GT10-like_C_sf"/>
</dbReference>
<comment type="similarity">
    <text evidence="1">Belongs to the glycosyltransferase 10 family.</text>
</comment>
<evidence type="ECO:0000256" key="2">
    <source>
        <dbReference type="ARBA" id="ARBA00022676"/>
    </source>
</evidence>
<reference evidence="6" key="2">
    <citation type="submission" date="2021-04" db="EMBL/GenBank/DDBJ databases">
        <authorList>
            <person name="Gilroy R."/>
        </authorList>
    </citation>
    <scope>NUCLEOTIDE SEQUENCE</scope>
    <source>
        <strain evidence="6">ChiGjej4B4-18154</strain>
    </source>
</reference>
<proteinExistence type="inferred from homology"/>
<dbReference type="GO" id="GO:0008417">
    <property type="term" value="F:fucosyltransferase activity"/>
    <property type="evidence" value="ECO:0007669"/>
    <property type="project" value="InterPro"/>
</dbReference>
<evidence type="ECO:0000313" key="7">
    <source>
        <dbReference type="Proteomes" id="UP000824035"/>
    </source>
</evidence>
<dbReference type="EMBL" id="DXBV01000063">
    <property type="protein sequence ID" value="HIZ30897.1"/>
    <property type="molecule type" value="Genomic_DNA"/>
</dbReference>
<dbReference type="PANTHER" id="PTHR11929">
    <property type="entry name" value="ALPHA- 1,3 -FUCOSYLTRANSFERASE"/>
    <property type="match status" value="1"/>
</dbReference>
<keyword evidence="2" id="KW-0328">Glycosyltransferase</keyword>
<dbReference type="Pfam" id="PF00852">
    <property type="entry name" value="Glyco_transf_10"/>
    <property type="match status" value="1"/>
</dbReference>
<dbReference type="Gene3D" id="3.40.50.11660">
    <property type="entry name" value="Glycosyl transferase family 10, C-terminal domain"/>
    <property type="match status" value="1"/>
</dbReference>
<organism evidence="6 7">
    <name type="scientific">Candidatus Allofournierella merdipullorum</name>
    <dbReference type="NCBI Taxonomy" id="2838595"/>
    <lineage>
        <taxon>Bacteria</taxon>
        <taxon>Bacillati</taxon>
        <taxon>Bacillota</taxon>
        <taxon>Clostridia</taxon>
        <taxon>Eubacteriales</taxon>
        <taxon>Oscillospiraceae</taxon>
        <taxon>Allofournierella</taxon>
    </lineage>
</organism>
<dbReference type="InterPro" id="IPR055270">
    <property type="entry name" value="Glyco_tran_10_C"/>
</dbReference>
<protein>
    <recommendedName>
        <fullName evidence="8">Alpha-(1,3)-fucosyltransferase FucT N-terminal domain-containing protein</fullName>
    </recommendedName>
</protein>
<feature type="domain" description="Alpha-(1,3)-fucosyltransferase FucT N-terminal" evidence="5">
    <location>
        <begin position="16"/>
        <end position="108"/>
    </location>
</feature>
<sequence length="378" mass="44143">MAQAASEPAKPTVRIGFTAFHCDFDPQHNLITDLLRRRFDVQVCDEPDFMFCADFWFGAHRFDLNKLECVRIGYTGENDNANFSAFDYFIGFEYIDYPDRYFRCPNLLFECDLSAWQPLEDVDAFAASKTRFCNFCFSHPSENGVREDMARLLSAYKEVDCCGPILNNTQPGVDPELCRIPRDEKSRRVAESRFTICCESTSRPGFVTEKIWEALKNHSVPIYYGDETVTRIFNPKAFVNLHDFASLEEAAEFIRRLDADEAAYREMLAQPPFAEGFDRDAIFDAFEEFLAHIVSQEPKAALRRPVSFMPADMNDYLALLKPYAQKLDVKEQRVARWRRRWYWGLVLLRRFVPGLVPEPDRGMLNFYYKRHERAMKKE</sequence>
<accession>A0A9D2E4Y1</accession>
<evidence type="ECO:0000256" key="3">
    <source>
        <dbReference type="ARBA" id="ARBA00022679"/>
    </source>
</evidence>
<dbReference type="PANTHER" id="PTHR11929:SF194">
    <property type="entry name" value="ALPHA-(1,3)-FUCOSYLTRANSFERASE 10"/>
    <property type="match status" value="1"/>
</dbReference>
<dbReference type="AlphaFoldDB" id="A0A9D2E4Y1"/>
<reference evidence="6" key="1">
    <citation type="journal article" date="2021" name="PeerJ">
        <title>Extensive microbial diversity within the chicken gut microbiome revealed by metagenomics and culture.</title>
        <authorList>
            <person name="Gilroy R."/>
            <person name="Ravi A."/>
            <person name="Getino M."/>
            <person name="Pursley I."/>
            <person name="Horton D.L."/>
            <person name="Alikhan N.F."/>
            <person name="Baker D."/>
            <person name="Gharbi K."/>
            <person name="Hall N."/>
            <person name="Watson M."/>
            <person name="Adriaenssens E.M."/>
            <person name="Foster-Nyarko E."/>
            <person name="Jarju S."/>
            <person name="Secka A."/>
            <person name="Antonio M."/>
            <person name="Oren A."/>
            <person name="Chaudhuri R.R."/>
            <person name="La Ragione R."/>
            <person name="Hildebrand F."/>
            <person name="Pallen M.J."/>
        </authorList>
    </citation>
    <scope>NUCLEOTIDE SEQUENCE</scope>
    <source>
        <strain evidence="6">ChiGjej4B4-18154</strain>
    </source>
</reference>
<dbReference type="GO" id="GO:0016020">
    <property type="term" value="C:membrane"/>
    <property type="evidence" value="ECO:0007669"/>
    <property type="project" value="InterPro"/>
</dbReference>
<evidence type="ECO:0008006" key="8">
    <source>
        <dbReference type="Google" id="ProtNLM"/>
    </source>
</evidence>
<evidence type="ECO:0000313" key="6">
    <source>
        <dbReference type="EMBL" id="HIZ30897.1"/>
    </source>
</evidence>
<keyword evidence="3" id="KW-0808">Transferase</keyword>
<name>A0A9D2E4Y1_9FIRM</name>
<dbReference type="SUPFAM" id="SSF53756">
    <property type="entry name" value="UDP-Glycosyltransferase/glycogen phosphorylase"/>
    <property type="match status" value="1"/>
</dbReference>
<dbReference type="InterPro" id="IPR041058">
    <property type="entry name" value="FucT_N"/>
</dbReference>
<comment type="caution">
    <text evidence="6">The sequence shown here is derived from an EMBL/GenBank/DDBJ whole genome shotgun (WGS) entry which is preliminary data.</text>
</comment>
<evidence type="ECO:0000256" key="1">
    <source>
        <dbReference type="ARBA" id="ARBA00008919"/>
    </source>
</evidence>
<gene>
    <name evidence="6" type="ORF">H9813_06685</name>
</gene>
<dbReference type="InterPro" id="IPR001503">
    <property type="entry name" value="Glyco_trans_10"/>
</dbReference>
<dbReference type="Proteomes" id="UP000824035">
    <property type="component" value="Unassembled WGS sequence"/>
</dbReference>
<feature type="domain" description="Fucosyltransferase C-terminal" evidence="4">
    <location>
        <begin position="127"/>
        <end position="266"/>
    </location>
</feature>
<dbReference type="Pfam" id="PF18025">
    <property type="entry name" value="FucT_N"/>
    <property type="match status" value="1"/>
</dbReference>